<dbReference type="Pfam" id="PF00352">
    <property type="entry name" value="TBP"/>
    <property type="match status" value="2"/>
</dbReference>
<dbReference type="InterPro" id="IPR012295">
    <property type="entry name" value="TBP_dom_sf"/>
</dbReference>
<dbReference type="PANTHER" id="PTHR10126">
    <property type="entry name" value="TATA-BOX BINDING PROTEIN"/>
    <property type="match status" value="1"/>
</dbReference>
<evidence type="ECO:0000256" key="8">
    <source>
        <dbReference type="RuleBase" id="RU000523"/>
    </source>
</evidence>
<feature type="repeat" description="1" evidence="7">
    <location>
        <begin position="19"/>
        <end position="95"/>
    </location>
</feature>
<keyword evidence="3 7" id="KW-0805">Transcription regulation</keyword>
<dbReference type="Gene3D" id="3.30.310.10">
    <property type="entry name" value="TATA-Binding Protein"/>
    <property type="match status" value="2"/>
</dbReference>
<comment type="caution">
    <text evidence="7">Lacks conserved residue(s) required for the propagation of feature annotation.</text>
</comment>
<evidence type="ECO:0000256" key="3">
    <source>
        <dbReference type="ARBA" id="ARBA00023015"/>
    </source>
</evidence>
<dbReference type="InterPro" id="IPR030491">
    <property type="entry name" value="TBP_CS"/>
</dbReference>
<name>Q2FLQ2_METHJ</name>
<dbReference type="eggNOG" id="arCOG01764">
    <property type="taxonomic scope" value="Archaea"/>
</dbReference>
<dbReference type="Proteomes" id="UP000001941">
    <property type="component" value="Chromosome"/>
</dbReference>
<dbReference type="InterPro" id="IPR000814">
    <property type="entry name" value="TBP"/>
</dbReference>
<keyword evidence="4 7" id="KW-0238">DNA-binding</keyword>
<proteinExistence type="inferred from homology"/>
<dbReference type="GO" id="GO:0006352">
    <property type="term" value="P:DNA-templated transcription initiation"/>
    <property type="evidence" value="ECO:0007669"/>
    <property type="project" value="InterPro"/>
</dbReference>
<sequence length="192" mass="21231">MENPMISGMEDKRYDSLKIENIVASGAIADSIDLEIISKNIDGCELNTKRFPGAVYRIENPKIASLIFSSGKVVLTGIRDTDSLDKGLLLIIDKMKNAGITCFDEPRVAITNIVCSYDIGNKINLNKVVMTLNLENIEYEPEQFPGLVYRISDPKIVALLFSSGKIILTGGKNMEDIKKGLNFLEQKLGNIM</sequence>
<dbReference type="NCBIfam" id="NF001593">
    <property type="entry name" value="PRK00394.1-2"/>
    <property type="match status" value="1"/>
</dbReference>
<dbReference type="KEGG" id="mhu:Mhun_0593"/>
<keyword evidence="10" id="KW-1185">Reference proteome</keyword>
<dbReference type="STRING" id="323259.Mhun_0593"/>
<evidence type="ECO:0000256" key="5">
    <source>
        <dbReference type="ARBA" id="ARBA00023163"/>
    </source>
</evidence>
<keyword evidence="5 7" id="KW-0804">Transcription</keyword>
<dbReference type="FunFam" id="3.30.310.10:FF:000007">
    <property type="entry name" value="TATA-box-binding protein"/>
    <property type="match status" value="1"/>
</dbReference>
<gene>
    <name evidence="7" type="primary">tbp</name>
    <name evidence="9" type="ordered locus">Mhun_0593</name>
</gene>
<dbReference type="PROSITE" id="PS00351">
    <property type="entry name" value="TFIID"/>
    <property type="match status" value="1"/>
</dbReference>
<keyword evidence="2 7" id="KW-0677">Repeat</keyword>
<dbReference type="HOGENOM" id="CLU_060161_4_3_2"/>
<evidence type="ECO:0000256" key="6">
    <source>
        <dbReference type="ARBA" id="ARBA00025680"/>
    </source>
</evidence>
<dbReference type="FunCoup" id="Q2FLQ2">
    <property type="interactions" value="128"/>
</dbReference>
<dbReference type="GO" id="GO:0003700">
    <property type="term" value="F:DNA-binding transcription factor activity"/>
    <property type="evidence" value="ECO:0007669"/>
    <property type="project" value="UniProtKB-UniRule"/>
</dbReference>
<dbReference type="PRINTS" id="PR00686">
    <property type="entry name" value="TIFACTORIID"/>
</dbReference>
<dbReference type="EnsemblBacteria" id="ABD40351">
    <property type="protein sequence ID" value="ABD40351"/>
    <property type="gene ID" value="Mhun_0593"/>
</dbReference>
<dbReference type="HAMAP" id="MF_00408">
    <property type="entry name" value="TATA_bind_prot_arch"/>
    <property type="match status" value="1"/>
</dbReference>
<dbReference type="SUPFAM" id="SSF55945">
    <property type="entry name" value="TATA-box binding protein-like"/>
    <property type="match status" value="2"/>
</dbReference>
<evidence type="ECO:0000256" key="2">
    <source>
        <dbReference type="ARBA" id="ARBA00022737"/>
    </source>
</evidence>
<comment type="function">
    <text evidence="6 7 8">General factor that plays a role in the activation of archaeal genes transcribed by RNA polymerase. Binds specifically to the TATA box promoter element which lies close to the position of transcription initiation.</text>
</comment>
<organism evidence="9 10">
    <name type="scientific">Methanospirillum hungatei JF-1 (strain ATCC 27890 / DSM 864 / NBRC 100397 / JF-1)</name>
    <dbReference type="NCBI Taxonomy" id="323259"/>
    <lineage>
        <taxon>Archaea</taxon>
        <taxon>Methanobacteriati</taxon>
        <taxon>Methanobacteriota</taxon>
        <taxon>Stenosarchaea group</taxon>
        <taxon>Methanomicrobia</taxon>
        <taxon>Methanomicrobiales</taxon>
        <taxon>Methanospirillaceae</taxon>
        <taxon>Methanospirillum</taxon>
    </lineage>
</organism>
<comment type="similarity">
    <text evidence="1 7 8">Belongs to the TBP family.</text>
</comment>
<dbReference type="AlphaFoldDB" id="Q2FLQ2"/>
<evidence type="ECO:0000256" key="4">
    <source>
        <dbReference type="ARBA" id="ARBA00023125"/>
    </source>
</evidence>
<dbReference type="InParanoid" id="Q2FLQ2"/>
<evidence type="ECO:0000313" key="9">
    <source>
        <dbReference type="EMBL" id="ABD40351.1"/>
    </source>
</evidence>
<protein>
    <recommendedName>
        <fullName evidence="7">TATA-box-binding protein</fullName>
    </recommendedName>
    <alternativeName>
        <fullName evidence="7">Box A-binding protein</fullName>
        <shortName evidence="7">BAP</shortName>
    </alternativeName>
    <alternativeName>
        <fullName evidence="7">TATA sequence-binding protein</fullName>
        <shortName evidence="7">TBP</shortName>
    </alternativeName>
    <alternativeName>
        <fullName evidence="7">TATA-box factor</fullName>
    </alternativeName>
</protein>
<evidence type="ECO:0000313" key="10">
    <source>
        <dbReference type="Proteomes" id="UP000001941"/>
    </source>
</evidence>
<accession>Q2FLQ2</accession>
<evidence type="ECO:0000256" key="7">
    <source>
        <dbReference type="HAMAP-Rule" id="MF_00408"/>
    </source>
</evidence>
<dbReference type="EMBL" id="CP000254">
    <property type="protein sequence ID" value="ABD40351.1"/>
    <property type="molecule type" value="Genomic_DNA"/>
</dbReference>
<reference evidence="10" key="1">
    <citation type="journal article" date="2016" name="Stand. Genomic Sci.">
        <title>Complete genome sequence of Methanospirillum hungatei type strain JF1.</title>
        <authorList>
            <person name="Gunsalus R.P."/>
            <person name="Cook L.E."/>
            <person name="Crable B."/>
            <person name="Rohlin L."/>
            <person name="McDonald E."/>
            <person name="Mouttaki H."/>
            <person name="Sieber J.R."/>
            <person name="Poweleit N."/>
            <person name="Zhou H."/>
            <person name="Lapidus A.L."/>
            <person name="Daligault H.E."/>
            <person name="Land M."/>
            <person name="Gilna P."/>
            <person name="Ivanova N."/>
            <person name="Kyrpides N."/>
            <person name="Culley D.E."/>
            <person name="McInerney M.J."/>
        </authorList>
    </citation>
    <scope>NUCLEOTIDE SEQUENCE [LARGE SCALE GENOMIC DNA]</scope>
    <source>
        <strain evidence="10">ATCC 27890 / DSM 864 / NBRC 100397 / JF-1</strain>
    </source>
</reference>
<dbReference type="GO" id="GO:0003677">
    <property type="term" value="F:DNA binding"/>
    <property type="evidence" value="ECO:0007669"/>
    <property type="project" value="UniProtKB-KW"/>
</dbReference>
<evidence type="ECO:0000256" key="1">
    <source>
        <dbReference type="ARBA" id="ARBA00005560"/>
    </source>
</evidence>